<comment type="caution">
    <text evidence="2">The sequence shown here is derived from an EMBL/GenBank/DDBJ whole genome shotgun (WGS) entry which is preliminary data.</text>
</comment>
<reference evidence="2" key="1">
    <citation type="journal article" date="2015" name="Nature">
        <title>Complex archaea that bridge the gap between prokaryotes and eukaryotes.</title>
        <authorList>
            <person name="Spang A."/>
            <person name="Saw J.H."/>
            <person name="Jorgensen S.L."/>
            <person name="Zaremba-Niedzwiedzka K."/>
            <person name="Martijn J."/>
            <person name="Lind A.E."/>
            <person name="van Eijk R."/>
            <person name="Schleper C."/>
            <person name="Guy L."/>
            <person name="Ettema T.J."/>
        </authorList>
    </citation>
    <scope>NUCLEOTIDE SEQUENCE</scope>
</reference>
<proteinExistence type="predicted"/>
<organism evidence="2">
    <name type="scientific">marine sediment metagenome</name>
    <dbReference type="NCBI Taxonomy" id="412755"/>
    <lineage>
        <taxon>unclassified sequences</taxon>
        <taxon>metagenomes</taxon>
        <taxon>ecological metagenomes</taxon>
    </lineage>
</organism>
<accession>A0A0F9TN05</accession>
<dbReference type="EMBL" id="LAZR01000227">
    <property type="protein sequence ID" value="KKN80664.1"/>
    <property type="molecule type" value="Genomic_DNA"/>
</dbReference>
<name>A0A0F9TN05_9ZZZZ</name>
<feature type="region of interest" description="Disordered" evidence="1">
    <location>
        <begin position="1"/>
        <end position="22"/>
    </location>
</feature>
<protein>
    <submittedName>
        <fullName evidence="2">Uncharacterized protein</fullName>
    </submittedName>
</protein>
<sequence length="74" mass="8131">MQVDSADARPDPPEECGSCGQEGVELHRTSSYGPGHQVTWHCDFCFNFMDPGSALSHNLAKMGHMLLKAIRDRG</sequence>
<gene>
    <name evidence="2" type="ORF">LCGC14_0327560</name>
</gene>
<evidence type="ECO:0000256" key="1">
    <source>
        <dbReference type="SAM" id="MobiDB-lite"/>
    </source>
</evidence>
<evidence type="ECO:0000313" key="2">
    <source>
        <dbReference type="EMBL" id="KKN80664.1"/>
    </source>
</evidence>
<feature type="compositionally biased region" description="Basic and acidic residues" evidence="1">
    <location>
        <begin position="1"/>
        <end position="12"/>
    </location>
</feature>
<dbReference type="AlphaFoldDB" id="A0A0F9TN05"/>